<dbReference type="SMART" id="SM00382">
    <property type="entry name" value="AAA"/>
    <property type="match status" value="1"/>
</dbReference>
<dbReference type="Gene3D" id="3.40.50.300">
    <property type="entry name" value="P-loop containing nucleotide triphosphate hydrolases"/>
    <property type="match status" value="1"/>
</dbReference>
<feature type="region of interest" description="Disordered" evidence="1">
    <location>
        <begin position="1190"/>
        <end position="1218"/>
    </location>
</feature>
<evidence type="ECO:0000313" key="3">
    <source>
        <dbReference type="EMBL" id="USW49875.1"/>
    </source>
</evidence>
<feature type="compositionally biased region" description="Polar residues" evidence="1">
    <location>
        <begin position="81"/>
        <end position="96"/>
    </location>
</feature>
<feature type="compositionally biased region" description="Acidic residues" evidence="1">
    <location>
        <begin position="33"/>
        <end position="44"/>
    </location>
</feature>
<feature type="region of interest" description="Disordered" evidence="1">
    <location>
        <begin position="271"/>
        <end position="297"/>
    </location>
</feature>
<feature type="region of interest" description="Disordered" evidence="1">
    <location>
        <begin position="1"/>
        <end position="225"/>
    </location>
</feature>
<dbReference type="GO" id="GO:0016887">
    <property type="term" value="F:ATP hydrolysis activity"/>
    <property type="evidence" value="ECO:0007669"/>
    <property type="project" value="InterPro"/>
</dbReference>
<dbReference type="GO" id="GO:0003677">
    <property type="term" value="F:DNA binding"/>
    <property type="evidence" value="ECO:0007669"/>
    <property type="project" value="TreeGrafter"/>
</dbReference>
<reference evidence="3" key="1">
    <citation type="submission" date="2022-06" db="EMBL/GenBank/DDBJ databases">
        <title>Complete genome sequences of two strains of the flax pathogen Septoria linicola.</title>
        <authorList>
            <person name="Lapalu N."/>
            <person name="Simon A."/>
            <person name="Demenou B."/>
            <person name="Paumier D."/>
            <person name="Guillot M.-P."/>
            <person name="Gout L."/>
            <person name="Valade R."/>
        </authorList>
    </citation>
    <scope>NUCLEOTIDE SEQUENCE</scope>
    <source>
        <strain evidence="3">SE15195</strain>
    </source>
</reference>
<name>A0A9Q9EGD7_9PEZI</name>
<dbReference type="InterPro" id="IPR003959">
    <property type="entry name" value="ATPase_AAA_core"/>
</dbReference>
<evidence type="ECO:0000256" key="1">
    <source>
        <dbReference type="SAM" id="MobiDB-lite"/>
    </source>
</evidence>
<feature type="domain" description="AAA+ ATPase" evidence="2">
    <location>
        <begin position="626"/>
        <end position="822"/>
    </location>
</feature>
<dbReference type="GO" id="GO:0005634">
    <property type="term" value="C:nucleus"/>
    <property type="evidence" value="ECO:0007669"/>
    <property type="project" value="TreeGrafter"/>
</dbReference>
<dbReference type="AlphaFoldDB" id="A0A9Q9EGD7"/>
<keyword evidence="4" id="KW-1185">Reference proteome</keyword>
<dbReference type="EMBL" id="CP099419">
    <property type="protein sequence ID" value="USW49875.1"/>
    <property type="molecule type" value="Genomic_DNA"/>
</dbReference>
<dbReference type="GO" id="GO:0005524">
    <property type="term" value="F:ATP binding"/>
    <property type="evidence" value="ECO:0007669"/>
    <property type="project" value="InterPro"/>
</dbReference>
<organism evidence="3 4">
    <name type="scientific">Septoria linicola</name>
    <dbReference type="NCBI Taxonomy" id="215465"/>
    <lineage>
        <taxon>Eukaryota</taxon>
        <taxon>Fungi</taxon>
        <taxon>Dikarya</taxon>
        <taxon>Ascomycota</taxon>
        <taxon>Pezizomycotina</taxon>
        <taxon>Dothideomycetes</taxon>
        <taxon>Dothideomycetidae</taxon>
        <taxon>Mycosphaerellales</taxon>
        <taxon>Mycosphaerellaceae</taxon>
        <taxon>Septoria</taxon>
    </lineage>
</organism>
<evidence type="ECO:0000259" key="2">
    <source>
        <dbReference type="SMART" id="SM00382"/>
    </source>
</evidence>
<feature type="compositionally biased region" description="Basic residues" evidence="1">
    <location>
        <begin position="274"/>
        <end position="294"/>
    </location>
</feature>
<sequence>MAAIAVPRAMNAENGKSVHPFFYKPFDKSQPDDVQDDHDTIDDTDYTHETLPLETENKPKRTNSRRKPDKTEAKAGGKVQRTLSQIVNPSSGTSTGPPEEDVGHTDDLQNSARAKRRRTSKQEFVEVGLGAPQENDATAPDDGRLSPQVVIPRSSPPSAGLNPTNAVDAADTSIIAPRTPSPKAPPKKLLRINANGKFSSPPRLQPKPEDPSAQPLTKRGRPRRKAAIIAEKHLVVKINYGTDSSSTAALGNRISRVLAGEETITIDIDESPKTPRKTRSRATAKKITPKKRTPMKPDQVAHPFFLREKPKDKPVTLKQDSPRKSTAITPGKLRMQAMADRSYDPRDHQPYVSTLNKDRLMIRHPGATDPPFPSREQMHIRSLDTNDELPCNVAFDDASSAFARRKQKRPRLPLLMSESILGDISAQLKPEQDRAVRADGFHEAHSQLNVPQRLLLSGQDIAYRIATQLSVPMVDQETDELTYSSSQQQTHPALQRLYDRIPTVMTGFDESRGETASWTQKYAPAASADVLQPQSEIIVLKDWLASLAVQAVVGAATGPKPSTAGTKDKPKKKRKKKADDLDDFLVEDDEEVHEMSEIIDSAPASPMAARRTQKSVVQTVPSGSKISNVVVLSGPHGCGKTAAAYAVAKDLGFKVFEISSSERRTGKDVLDRVGDMTENHLVKHHGTEGGAVESIRPEEPSHMEEAFQKDLESGRQGKMSAFFKPSTKPLPKPKAPEPKKILKEKTLKAVKDALRQQPKDQQQSLILLEEVDVLFKDDKDFWTTVVKLIESSKRPFIMTCNDEDLVALHTISLHAVLRFRPPPVDLATDYMLLLAAAEGHLLQRCSVKTLYEHHDRDLRASITELDYWCQMGVGDPQEGLGWIYQRWPPGSDVDHFGRKVRVVSDNTYQEGMGLTPAFDPTPQDALWWAWTNFDVEPARALGWKAYNETVRRASADGIEPPVDPRHNLRSLYRLAATADVLSAADTCTARGLPGSSFLDPTQPDMPEKARAHYIAGMDLLQTDEAIDYSDLSKALLLTMTLSAWTTYEVNPRAVHSGRILRSIPAKRAQARAEQSLDRRAFACFDAISAASELSHPGFLQQSVFDGPLNTITLDLAPYVRSIAQYDQALEEQRDRLGLIDVEGGGRTAKRARTTRAARSALEGSQRSTTRKDKWFTKDLDLSGVLATGGKDWPRFVHSPPSLGEEGSIGTDVPASSAE</sequence>
<dbReference type="Proteomes" id="UP001056384">
    <property type="component" value="Chromosome 2"/>
</dbReference>
<dbReference type="InterPro" id="IPR003593">
    <property type="entry name" value="AAA+_ATPase"/>
</dbReference>
<dbReference type="PANTHER" id="PTHR23389:SF21">
    <property type="entry name" value="ATPASE FAMILY AAA DOMAIN-CONTAINING PROTEIN 5"/>
    <property type="match status" value="1"/>
</dbReference>
<proteinExistence type="predicted"/>
<dbReference type="Pfam" id="PF00004">
    <property type="entry name" value="AAA"/>
    <property type="match status" value="1"/>
</dbReference>
<gene>
    <name evidence="3" type="ORF">Slin15195_G031940</name>
</gene>
<accession>A0A9Q9EGD7</accession>
<dbReference type="InterPro" id="IPR027417">
    <property type="entry name" value="P-loop_NTPase"/>
</dbReference>
<dbReference type="SUPFAM" id="SSF52540">
    <property type="entry name" value="P-loop containing nucleoside triphosphate hydrolases"/>
    <property type="match status" value="1"/>
</dbReference>
<feature type="region of interest" description="Disordered" evidence="1">
    <location>
        <begin position="556"/>
        <end position="580"/>
    </location>
</feature>
<evidence type="ECO:0000313" key="4">
    <source>
        <dbReference type="Proteomes" id="UP001056384"/>
    </source>
</evidence>
<dbReference type="PANTHER" id="PTHR23389">
    <property type="entry name" value="CHROMOSOME TRANSMISSION FIDELITY FACTOR 18"/>
    <property type="match status" value="1"/>
</dbReference>
<protein>
    <submittedName>
        <fullName evidence="3">AAA+ ATPase domain, ATPase, AAA-type, core</fullName>
    </submittedName>
</protein>